<gene>
    <name evidence="2" type="ORF">BJ984_001634</name>
</gene>
<sequence>MSPIHRIEVIAVKKPSETRVVEYDRTGDVDVLENRTRPLAPPPPGQVTVEVIATGISHIDIFIRDGRESTWADEPFPRRSGSDFAGIVVDSADPRFPRGSDVVGHVRSGAHATYLTVPASALVKKPSRLSWETAGGLYLAGVTALDTLDDLHIGAGDTVVISAAAGGVGSIEAQLAKHRGAKVIGTCGARNFDYLRQLGIVPVEYGPGIADRIRKAAPGGVTAFIDNFGQDGHELARELDVPTERYRSSADRREVELALLRDDAESVEHGTRQLETLVRLAESQAFTLLISGFYPLADVNRAYADLQRLHSRGKVVLGTQPVSTTRHLKARDVADART</sequence>
<protein>
    <submittedName>
        <fullName evidence="2">NADPH:quinone reductase-like Zn-dependent oxidoreductase</fullName>
    </submittedName>
</protein>
<dbReference type="Pfam" id="PF08240">
    <property type="entry name" value="ADH_N"/>
    <property type="match status" value="1"/>
</dbReference>
<feature type="domain" description="Enoyl reductase (ER)" evidence="1">
    <location>
        <begin position="27"/>
        <end position="317"/>
    </location>
</feature>
<dbReference type="InterPro" id="IPR036291">
    <property type="entry name" value="NAD(P)-bd_dom_sf"/>
</dbReference>
<evidence type="ECO:0000313" key="3">
    <source>
        <dbReference type="Proteomes" id="UP000549913"/>
    </source>
</evidence>
<dbReference type="InterPro" id="IPR052733">
    <property type="entry name" value="Chloroplast_QOR"/>
</dbReference>
<dbReference type="PANTHER" id="PTHR44013:SF1">
    <property type="entry name" value="ZINC-TYPE ALCOHOL DEHYDROGENASE-LIKE PROTEIN C16A3.02C"/>
    <property type="match status" value="1"/>
</dbReference>
<dbReference type="GO" id="GO:0016491">
    <property type="term" value="F:oxidoreductase activity"/>
    <property type="evidence" value="ECO:0007669"/>
    <property type="project" value="InterPro"/>
</dbReference>
<reference evidence="2 3" key="1">
    <citation type="submission" date="2020-07" db="EMBL/GenBank/DDBJ databases">
        <title>Sequencing the genomes of 1000 actinobacteria strains.</title>
        <authorList>
            <person name="Klenk H.-P."/>
        </authorList>
    </citation>
    <scope>NUCLEOTIDE SEQUENCE [LARGE SCALE GENOMIC DNA]</scope>
    <source>
        <strain evidence="2 3">DSM 26474</strain>
    </source>
</reference>
<dbReference type="SUPFAM" id="SSF51735">
    <property type="entry name" value="NAD(P)-binding Rossmann-fold domains"/>
    <property type="match status" value="1"/>
</dbReference>
<dbReference type="InterPro" id="IPR013154">
    <property type="entry name" value="ADH-like_N"/>
</dbReference>
<dbReference type="PANTHER" id="PTHR44013">
    <property type="entry name" value="ZINC-TYPE ALCOHOL DEHYDROGENASE-LIKE PROTEIN C16A3.02C"/>
    <property type="match status" value="1"/>
</dbReference>
<evidence type="ECO:0000313" key="2">
    <source>
        <dbReference type="EMBL" id="NYD70476.1"/>
    </source>
</evidence>
<dbReference type="AlphaFoldDB" id="A0A852SNV2"/>
<keyword evidence="3" id="KW-1185">Reference proteome</keyword>
<dbReference type="CDD" id="cd05289">
    <property type="entry name" value="MDR_like_2"/>
    <property type="match status" value="1"/>
</dbReference>
<comment type="caution">
    <text evidence="2">The sequence shown here is derived from an EMBL/GenBank/DDBJ whole genome shotgun (WGS) entry which is preliminary data.</text>
</comment>
<dbReference type="InterPro" id="IPR020843">
    <property type="entry name" value="ER"/>
</dbReference>
<evidence type="ECO:0000259" key="1">
    <source>
        <dbReference type="SMART" id="SM00829"/>
    </source>
</evidence>
<dbReference type="Proteomes" id="UP000549913">
    <property type="component" value="Unassembled WGS sequence"/>
</dbReference>
<dbReference type="SMART" id="SM00829">
    <property type="entry name" value="PKS_ER"/>
    <property type="match status" value="1"/>
</dbReference>
<dbReference type="Pfam" id="PF13602">
    <property type="entry name" value="ADH_zinc_N_2"/>
    <property type="match status" value="1"/>
</dbReference>
<dbReference type="Gene3D" id="3.90.180.10">
    <property type="entry name" value="Medium-chain alcohol dehydrogenases, catalytic domain"/>
    <property type="match status" value="1"/>
</dbReference>
<name>A0A852SNV2_9MICO</name>
<proteinExistence type="predicted"/>
<dbReference type="InterPro" id="IPR011032">
    <property type="entry name" value="GroES-like_sf"/>
</dbReference>
<dbReference type="EMBL" id="JACCBM010000001">
    <property type="protein sequence ID" value="NYD70476.1"/>
    <property type="molecule type" value="Genomic_DNA"/>
</dbReference>
<dbReference type="SUPFAM" id="SSF50129">
    <property type="entry name" value="GroES-like"/>
    <property type="match status" value="1"/>
</dbReference>
<accession>A0A852SNV2</accession>
<dbReference type="Gene3D" id="3.40.50.720">
    <property type="entry name" value="NAD(P)-binding Rossmann-like Domain"/>
    <property type="match status" value="1"/>
</dbReference>
<organism evidence="2 3">
    <name type="scientific">Herbiconiux flava</name>
    <dbReference type="NCBI Taxonomy" id="881268"/>
    <lineage>
        <taxon>Bacteria</taxon>
        <taxon>Bacillati</taxon>
        <taxon>Actinomycetota</taxon>
        <taxon>Actinomycetes</taxon>
        <taxon>Micrococcales</taxon>
        <taxon>Microbacteriaceae</taxon>
        <taxon>Herbiconiux</taxon>
    </lineage>
</organism>